<dbReference type="Proteomes" id="UP000198284">
    <property type="component" value="Unassembled WGS sequence"/>
</dbReference>
<evidence type="ECO:0000313" key="2">
    <source>
        <dbReference type="Proteomes" id="UP000198284"/>
    </source>
</evidence>
<evidence type="ECO:0000313" key="1">
    <source>
        <dbReference type="EMBL" id="SNT29158.1"/>
    </source>
</evidence>
<keyword evidence="2" id="KW-1185">Reference proteome</keyword>
<name>A0A239LH03_9BURK</name>
<dbReference type="AlphaFoldDB" id="A0A239LH03"/>
<gene>
    <name evidence="1" type="ORF">SAMN06265795_12255</name>
</gene>
<dbReference type="EMBL" id="FZOT01000022">
    <property type="protein sequence ID" value="SNT29158.1"/>
    <property type="molecule type" value="Genomic_DNA"/>
</dbReference>
<sequence length="153" mass="16480">MLPNPIPIQFDLAPGQMALSGVVRLPKIYQGAPYQAAFALQNATDASYRDFSGYDEILMQARLGQGRPVLFELTQSAGTIGPTTVDLDGETIPAFQFDFPAAVTEALELPVALQPQINEVRFVFDVELIADGVVVERLAQGMGLIVVNTTRAA</sequence>
<reference evidence="1 2" key="1">
    <citation type="submission" date="2017-06" db="EMBL/GenBank/DDBJ databases">
        <authorList>
            <person name="Kim H.J."/>
            <person name="Triplett B.A."/>
        </authorList>
    </citation>
    <scope>NUCLEOTIDE SEQUENCE [LARGE SCALE GENOMIC DNA]</scope>
    <source>
        <strain evidence="1 2">U15</strain>
    </source>
</reference>
<accession>A0A239LH03</accession>
<organism evidence="1 2">
    <name type="scientific">Noviherbaspirillum humi</name>
    <dbReference type="NCBI Taxonomy" id="1688639"/>
    <lineage>
        <taxon>Bacteria</taxon>
        <taxon>Pseudomonadati</taxon>
        <taxon>Pseudomonadota</taxon>
        <taxon>Betaproteobacteria</taxon>
        <taxon>Burkholderiales</taxon>
        <taxon>Oxalobacteraceae</taxon>
        <taxon>Noviherbaspirillum</taxon>
    </lineage>
</organism>
<dbReference type="RefSeq" id="WP_089401437.1">
    <property type="nucleotide sequence ID" value="NZ_FZOT01000022.1"/>
</dbReference>
<protein>
    <submittedName>
        <fullName evidence="1">Uncharacterized protein</fullName>
    </submittedName>
</protein>
<proteinExistence type="predicted"/>